<feature type="compositionally biased region" description="Gly residues" evidence="1">
    <location>
        <begin position="36"/>
        <end position="49"/>
    </location>
</feature>
<dbReference type="AlphaFoldDB" id="A0A368RA60"/>
<accession>A0A368RA60</accession>
<sequence length="105" mass="11043">MPMGHDMGAHDRIPGRGIAGGLGTRLFHPHIRGGRELGGGSGVGEVGGGGRRKLGARRGQIEGHGGRIEGEGGWIVVRGRRIGRAGLRINNHAESIEVMRVHYLG</sequence>
<gene>
    <name evidence="2" type="ORF">SETIT_5G297600v2</name>
</gene>
<reference evidence="2" key="2">
    <citation type="submission" date="2015-07" db="EMBL/GenBank/DDBJ databases">
        <authorList>
            <person name="Noorani M."/>
        </authorList>
    </citation>
    <scope>NUCLEOTIDE SEQUENCE</scope>
    <source>
        <strain evidence="2">Yugu1</strain>
    </source>
</reference>
<dbReference type="EMBL" id="CM003532">
    <property type="protein sequence ID" value="RCV27097.1"/>
    <property type="molecule type" value="Genomic_DNA"/>
</dbReference>
<reference evidence="2" key="1">
    <citation type="journal article" date="2012" name="Nat. Biotechnol.">
        <title>Reference genome sequence of the model plant Setaria.</title>
        <authorList>
            <person name="Bennetzen J.L."/>
            <person name="Schmutz J."/>
            <person name="Wang H."/>
            <person name="Percifield R."/>
            <person name="Hawkins J."/>
            <person name="Pontaroli A.C."/>
            <person name="Estep M."/>
            <person name="Feng L."/>
            <person name="Vaughn J.N."/>
            <person name="Grimwood J."/>
            <person name="Jenkins J."/>
            <person name="Barry K."/>
            <person name="Lindquist E."/>
            <person name="Hellsten U."/>
            <person name="Deshpande S."/>
            <person name="Wang X."/>
            <person name="Wu X."/>
            <person name="Mitros T."/>
            <person name="Triplett J."/>
            <person name="Yang X."/>
            <person name="Ye C.Y."/>
            <person name="Mauro-Herrera M."/>
            <person name="Wang L."/>
            <person name="Li P."/>
            <person name="Sharma M."/>
            <person name="Sharma R."/>
            <person name="Ronald P.C."/>
            <person name="Panaud O."/>
            <person name="Kellogg E.A."/>
            <person name="Brutnell T.P."/>
            <person name="Doust A.N."/>
            <person name="Tuskan G.A."/>
            <person name="Rokhsar D."/>
            <person name="Devos K.M."/>
        </authorList>
    </citation>
    <scope>NUCLEOTIDE SEQUENCE [LARGE SCALE GENOMIC DNA]</scope>
    <source>
        <strain evidence="2">Yugu1</strain>
    </source>
</reference>
<organism evidence="2">
    <name type="scientific">Setaria italica</name>
    <name type="common">Foxtail millet</name>
    <name type="synonym">Panicum italicum</name>
    <dbReference type="NCBI Taxonomy" id="4555"/>
    <lineage>
        <taxon>Eukaryota</taxon>
        <taxon>Viridiplantae</taxon>
        <taxon>Streptophyta</taxon>
        <taxon>Embryophyta</taxon>
        <taxon>Tracheophyta</taxon>
        <taxon>Spermatophyta</taxon>
        <taxon>Magnoliopsida</taxon>
        <taxon>Liliopsida</taxon>
        <taxon>Poales</taxon>
        <taxon>Poaceae</taxon>
        <taxon>PACMAD clade</taxon>
        <taxon>Panicoideae</taxon>
        <taxon>Panicodae</taxon>
        <taxon>Paniceae</taxon>
        <taxon>Cenchrinae</taxon>
        <taxon>Setaria</taxon>
    </lineage>
</organism>
<evidence type="ECO:0000256" key="1">
    <source>
        <dbReference type="SAM" id="MobiDB-lite"/>
    </source>
</evidence>
<feature type="region of interest" description="Disordered" evidence="1">
    <location>
        <begin position="33"/>
        <end position="64"/>
    </location>
</feature>
<evidence type="ECO:0000313" key="2">
    <source>
        <dbReference type="EMBL" id="RCV27097.1"/>
    </source>
</evidence>
<protein>
    <submittedName>
        <fullName evidence="2">Uncharacterized protein</fullName>
    </submittedName>
</protein>
<name>A0A368RA60_SETIT</name>
<proteinExistence type="predicted"/>